<evidence type="ECO:0000313" key="1">
    <source>
        <dbReference type="EMBL" id="MDR6779416.1"/>
    </source>
</evidence>
<keyword evidence="2" id="KW-1185">Reference proteome</keyword>
<dbReference type="Proteomes" id="UP001266807">
    <property type="component" value="Unassembled WGS sequence"/>
</dbReference>
<name>A0ABU1QIE7_9BACL</name>
<evidence type="ECO:0000313" key="2">
    <source>
        <dbReference type="Proteomes" id="UP001266807"/>
    </source>
</evidence>
<comment type="caution">
    <text evidence="1">The sequence shown here is derived from an EMBL/GenBank/DDBJ whole genome shotgun (WGS) entry which is preliminary data.</text>
</comment>
<gene>
    <name evidence="1" type="ORF">J2W98_003696</name>
</gene>
<dbReference type="RefSeq" id="WP_068940365.1">
    <property type="nucleotide sequence ID" value="NZ_JAVDUG010000004.1"/>
</dbReference>
<protein>
    <submittedName>
        <fullName evidence="1">Uncharacterized protein</fullName>
    </submittedName>
</protein>
<organism evidence="1 2">
    <name type="scientific">Paenibacillus peoriae</name>
    <dbReference type="NCBI Taxonomy" id="59893"/>
    <lineage>
        <taxon>Bacteria</taxon>
        <taxon>Bacillati</taxon>
        <taxon>Bacillota</taxon>
        <taxon>Bacilli</taxon>
        <taxon>Bacillales</taxon>
        <taxon>Paenibacillaceae</taxon>
        <taxon>Paenibacillus</taxon>
    </lineage>
</organism>
<dbReference type="EMBL" id="JAVDUG010000004">
    <property type="protein sequence ID" value="MDR6779416.1"/>
    <property type="molecule type" value="Genomic_DNA"/>
</dbReference>
<accession>A0ABU1QIE7</accession>
<proteinExistence type="predicted"/>
<reference evidence="1 2" key="1">
    <citation type="submission" date="2023-07" db="EMBL/GenBank/DDBJ databases">
        <title>Sorghum-associated microbial communities from plants grown in Nebraska, USA.</title>
        <authorList>
            <person name="Schachtman D."/>
        </authorList>
    </citation>
    <scope>NUCLEOTIDE SEQUENCE [LARGE SCALE GENOMIC DNA]</scope>
    <source>
        <strain evidence="1 2">BE143</strain>
    </source>
</reference>
<sequence>MNLINEQIELLIKLNQSETKKNQSLQNIYGDEIIEGLKALELIEFEQVLRLTEKGKSIVNEA</sequence>